<dbReference type="Pfam" id="PF02518">
    <property type="entry name" value="HATPase_c"/>
    <property type="match status" value="1"/>
</dbReference>
<dbReference type="GO" id="GO:0016036">
    <property type="term" value="P:cellular response to phosphate starvation"/>
    <property type="evidence" value="ECO:0007669"/>
    <property type="project" value="TreeGrafter"/>
</dbReference>
<keyword evidence="8 11" id="KW-1133">Transmembrane helix</keyword>
<dbReference type="EC" id="2.7.13.3" evidence="3"/>
<keyword evidence="5" id="KW-0808">Transferase</keyword>
<evidence type="ECO:0000256" key="8">
    <source>
        <dbReference type="ARBA" id="ARBA00022989"/>
    </source>
</evidence>
<evidence type="ECO:0000256" key="2">
    <source>
        <dbReference type="ARBA" id="ARBA00004651"/>
    </source>
</evidence>
<evidence type="ECO:0000256" key="11">
    <source>
        <dbReference type="SAM" id="Phobius"/>
    </source>
</evidence>
<dbReference type="SUPFAM" id="SSF55874">
    <property type="entry name" value="ATPase domain of HSP90 chaperone/DNA topoisomerase II/histidine kinase"/>
    <property type="match status" value="1"/>
</dbReference>
<dbReference type="InterPro" id="IPR004358">
    <property type="entry name" value="Sig_transdc_His_kin-like_C"/>
</dbReference>
<evidence type="ECO:0000256" key="9">
    <source>
        <dbReference type="ARBA" id="ARBA00023012"/>
    </source>
</evidence>
<keyword evidence="10 11" id="KW-0472">Membrane</keyword>
<evidence type="ECO:0000256" key="10">
    <source>
        <dbReference type="ARBA" id="ARBA00023136"/>
    </source>
</evidence>
<dbReference type="AlphaFoldDB" id="A0A9D0ZUV3"/>
<evidence type="ECO:0000313" key="14">
    <source>
        <dbReference type="Proteomes" id="UP000886886"/>
    </source>
</evidence>
<dbReference type="GO" id="GO:0005886">
    <property type="term" value="C:plasma membrane"/>
    <property type="evidence" value="ECO:0007669"/>
    <property type="project" value="UniProtKB-SubCell"/>
</dbReference>
<evidence type="ECO:0000256" key="1">
    <source>
        <dbReference type="ARBA" id="ARBA00000085"/>
    </source>
</evidence>
<dbReference type="PRINTS" id="PR00344">
    <property type="entry name" value="BCTRLSENSOR"/>
</dbReference>
<feature type="domain" description="Histidine kinase" evidence="12">
    <location>
        <begin position="121"/>
        <end position="321"/>
    </location>
</feature>
<comment type="catalytic activity">
    <reaction evidence="1">
        <text>ATP + protein L-histidine = ADP + protein N-phospho-L-histidine.</text>
        <dbReference type="EC" id="2.7.13.3"/>
    </reaction>
</comment>
<dbReference type="PANTHER" id="PTHR45453">
    <property type="entry name" value="PHOSPHATE REGULON SENSOR PROTEIN PHOR"/>
    <property type="match status" value="1"/>
</dbReference>
<dbReference type="SMART" id="SM00387">
    <property type="entry name" value="HATPase_c"/>
    <property type="match status" value="1"/>
</dbReference>
<evidence type="ECO:0000256" key="7">
    <source>
        <dbReference type="ARBA" id="ARBA00022777"/>
    </source>
</evidence>
<protein>
    <recommendedName>
        <fullName evidence="3">histidine kinase</fullName>
        <ecNumber evidence="3">2.7.13.3</ecNumber>
    </recommendedName>
</protein>
<dbReference type="InterPro" id="IPR050351">
    <property type="entry name" value="BphY/WalK/GraS-like"/>
</dbReference>
<dbReference type="InterPro" id="IPR003594">
    <property type="entry name" value="HATPase_dom"/>
</dbReference>
<dbReference type="PANTHER" id="PTHR45453:SF2">
    <property type="entry name" value="HISTIDINE KINASE"/>
    <property type="match status" value="1"/>
</dbReference>
<dbReference type="InterPro" id="IPR036890">
    <property type="entry name" value="HATPase_C_sf"/>
</dbReference>
<feature type="transmembrane region" description="Helical" evidence="11">
    <location>
        <begin position="12"/>
        <end position="30"/>
    </location>
</feature>
<keyword evidence="6 11" id="KW-0812">Transmembrane</keyword>
<keyword evidence="4" id="KW-1003">Cell membrane</keyword>
<keyword evidence="7 13" id="KW-0418">Kinase</keyword>
<dbReference type="GO" id="GO:0000155">
    <property type="term" value="F:phosphorelay sensor kinase activity"/>
    <property type="evidence" value="ECO:0007669"/>
    <property type="project" value="TreeGrafter"/>
</dbReference>
<dbReference type="Gene3D" id="3.30.565.10">
    <property type="entry name" value="Histidine kinase-like ATPase, C-terminal domain"/>
    <property type="match status" value="1"/>
</dbReference>
<dbReference type="Proteomes" id="UP000886886">
    <property type="component" value="Unassembled WGS sequence"/>
</dbReference>
<evidence type="ECO:0000256" key="5">
    <source>
        <dbReference type="ARBA" id="ARBA00022679"/>
    </source>
</evidence>
<name>A0A9D0ZUV3_9FIRM</name>
<feature type="transmembrane region" description="Helical" evidence="11">
    <location>
        <begin position="36"/>
        <end position="55"/>
    </location>
</feature>
<evidence type="ECO:0000313" key="13">
    <source>
        <dbReference type="EMBL" id="HIQ95845.1"/>
    </source>
</evidence>
<proteinExistence type="predicted"/>
<sequence length="325" mass="38112">MEFLRWKSQWIKSLLLFWVTGWVVFAMYGIPLGPVLYADLLMLGITAVYLGYSYVRYRRKRRILKLWEMNSRYSGAMEKPQGEDCFEETYLRIIENLEQDQQREREAWQNEQKKDREYYTRWSHQIKTPIAATNLLLSEKNLDVRAVKRELFRIEQYADMALQYQRLEGESSDLVLEKVKLHKMVSQTLKKLSTIFVYKKLHVKLGDLEKEIVTDEKWMCFILEQILTNAAKYTEEGGMIEIWLEQEVLCIRDNGIGIQEEDLPRIFEWGYTGYNGRLDKKSTGIGLSLTKEAAGLLQIGISMESQVGRGTTVFLNLAQKRVCGE</sequence>
<evidence type="ECO:0000256" key="3">
    <source>
        <dbReference type="ARBA" id="ARBA00012438"/>
    </source>
</evidence>
<reference evidence="13" key="2">
    <citation type="journal article" date="2021" name="PeerJ">
        <title>Extensive microbial diversity within the chicken gut microbiome revealed by metagenomics and culture.</title>
        <authorList>
            <person name="Gilroy R."/>
            <person name="Ravi A."/>
            <person name="Getino M."/>
            <person name="Pursley I."/>
            <person name="Horton D.L."/>
            <person name="Alikhan N.F."/>
            <person name="Baker D."/>
            <person name="Gharbi K."/>
            <person name="Hall N."/>
            <person name="Watson M."/>
            <person name="Adriaenssens E.M."/>
            <person name="Foster-Nyarko E."/>
            <person name="Jarju S."/>
            <person name="Secka A."/>
            <person name="Antonio M."/>
            <person name="Oren A."/>
            <person name="Chaudhuri R.R."/>
            <person name="La Ragione R."/>
            <person name="Hildebrand F."/>
            <person name="Pallen M.J."/>
        </authorList>
    </citation>
    <scope>NUCLEOTIDE SEQUENCE</scope>
    <source>
        <strain evidence="13">ChiSjej3B21-11622</strain>
    </source>
</reference>
<accession>A0A9D0ZUV3</accession>
<comment type="caution">
    <text evidence="13">The sequence shown here is derived from an EMBL/GenBank/DDBJ whole genome shotgun (WGS) entry which is preliminary data.</text>
</comment>
<organism evidence="13 14">
    <name type="scientific">Candidatus Limivivens merdigallinarum</name>
    <dbReference type="NCBI Taxonomy" id="2840859"/>
    <lineage>
        <taxon>Bacteria</taxon>
        <taxon>Bacillati</taxon>
        <taxon>Bacillota</taxon>
        <taxon>Clostridia</taxon>
        <taxon>Lachnospirales</taxon>
        <taxon>Lachnospiraceae</taxon>
        <taxon>Lachnospiraceae incertae sedis</taxon>
        <taxon>Candidatus Limivivens</taxon>
    </lineage>
</organism>
<dbReference type="PROSITE" id="PS50109">
    <property type="entry name" value="HIS_KIN"/>
    <property type="match status" value="1"/>
</dbReference>
<evidence type="ECO:0000256" key="4">
    <source>
        <dbReference type="ARBA" id="ARBA00022475"/>
    </source>
</evidence>
<evidence type="ECO:0000259" key="12">
    <source>
        <dbReference type="PROSITE" id="PS50109"/>
    </source>
</evidence>
<dbReference type="InterPro" id="IPR005467">
    <property type="entry name" value="His_kinase_dom"/>
</dbReference>
<gene>
    <name evidence="13" type="ORF">IAB26_04710</name>
</gene>
<comment type="subcellular location">
    <subcellularLocation>
        <location evidence="2">Cell membrane</location>
        <topology evidence="2">Multi-pass membrane protein</topology>
    </subcellularLocation>
</comment>
<keyword evidence="9" id="KW-0902">Two-component regulatory system</keyword>
<dbReference type="EMBL" id="DVFT01000071">
    <property type="protein sequence ID" value="HIQ95845.1"/>
    <property type="molecule type" value="Genomic_DNA"/>
</dbReference>
<dbReference type="GO" id="GO:0004721">
    <property type="term" value="F:phosphoprotein phosphatase activity"/>
    <property type="evidence" value="ECO:0007669"/>
    <property type="project" value="TreeGrafter"/>
</dbReference>
<evidence type="ECO:0000256" key="6">
    <source>
        <dbReference type="ARBA" id="ARBA00022692"/>
    </source>
</evidence>
<reference evidence="13" key="1">
    <citation type="submission" date="2020-10" db="EMBL/GenBank/DDBJ databases">
        <authorList>
            <person name="Gilroy R."/>
        </authorList>
    </citation>
    <scope>NUCLEOTIDE SEQUENCE</scope>
    <source>
        <strain evidence="13">ChiSjej3B21-11622</strain>
    </source>
</reference>